<keyword evidence="2" id="KW-1185">Reference proteome</keyword>
<protein>
    <submittedName>
        <fullName evidence="1">Uncharacterized protein</fullName>
    </submittedName>
</protein>
<dbReference type="Proteomes" id="UP000241345">
    <property type="component" value="Segment"/>
</dbReference>
<sequence length="61" mass="6589">MFMHKIHKHICSWSVGGSTPHIPPGLGSDISLNQGAGKYLDQLYSFVTTLSPSHIASPINI</sequence>
<dbReference type="EMBL" id="MG428991">
    <property type="protein sequence ID" value="AUG87948.1"/>
    <property type="molecule type" value="Genomic_DNA"/>
</dbReference>
<evidence type="ECO:0000313" key="1">
    <source>
        <dbReference type="EMBL" id="AUG87948.1"/>
    </source>
</evidence>
<organism evidence="1 2">
    <name type="scientific">Klebsiella phage May</name>
    <dbReference type="NCBI Taxonomy" id="2054272"/>
    <lineage>
        <taxon>Viruses</taxon>
        <taxon>Duplodnaviria</taxon>
        <taxon>Heunggongvirae</taxon>
        <taxon>Uroviricota</taxon>
        <taxon>Caudoviricetes</taxon>
        <taxon>Pantevenvirales</taxon>
        <taxon>Ackermannviridae</taxon>
        <taxon>Taipeivirus</taxon>
        <taxon>Taipeivirus may</taxon>
    </lineage>
</organism>
<reference evidence="1 2" key="2">
    <citation type="journal article" date="2019" name="Microbiol. Resour. Announc.">
        <title>Complete Genome Sequence of Klebsiella pneumoniae Myophage May.</title>
        <authorList>
            <person name="Nguyen K.T."/>
            <person name="Bonasera R."/>
            <person name="Benson G."/>
            <person name="Hernandez-Morales A.C."/>
            <person name="Gill J.J."/>
            <person name="Liu M."/>
        </authorList>
    </citation>
    <scope>NUCLEOTIDE SEQUENCE [LARGE SCALE GENOMIC DNA]</scope>
</reference>
<gene>
    <name evidence="1" type="ORF">CPT_May_034</name>
</gene>
<reference evidence="2" key="1">
    <citation type="submission" date="2017-11" db="EMBL/GenBank/DDBJ databases">
        <title>Complete Genome of Klebsiella pneumoniae Myophage May.</title>
        <authorList>
            <person name="Nguyen K."/>
            <person name="Bonasera R."/>
            <person name="Gill J.J."/>
            <person name="Liu M."/>
        </authorList>
    </citation>
    <scope>NUCLEOTIDE SEQUENCE [LARGE SCALE GENOMIC DNA]</scope>
</reference>
<name>A0A2H5BNP2_9CAUD</name>
<evidence type="ECO:0000313" key="2">
    <source>
        <dbReference type="Proteomes" id="UP000241345"/>
    </source>
</evidence>
<proteinExistence type="predicted"/>
<accession>A0A2H5BNP2</accession>